<evidence type="ECO:0000313" key="2">
    <source>
        <dbReference type="Proteomes" id="UP000383932"/>
    </source>
</evidence>
<reference evidence="1 2" key="1">
    <citation type="journal article" date="2019" name="Fungal Biol. Biotechnol.">
        <title>Draft genome sequence of fastidious pathogen Ceratobasidium theobromae, which causes vascular-streak dieback in Theobroma cacao.</title>
        <authorList>
            <person name="Ali S.S."/>
            <person name="Asman A."/>
            <person name="Shao J."/>
            <person name="Firmansyah A.P."/>
            <person name="Susilo A.W."/>
            <person name="Rosmana A."/>
            <person name="McMahon P."/>
            <person name="Junaid M."/>
            <person name="Guest D."/>
            <person name="Kheng T.Y."/>
            <person name="Meinhardt L.W."/>
            <person name="Bailey B.A."/>
        </authorList>
    </citation>
    <scope>NUCLEOTIDE SEQUENCE [LARGE SCALE GENOMIC DNA]</scope>
    <source>
        <strain evidence="1 2">CT2</strain>
    </source>
</reference>
<comment type="caution">
    <text evidence="1">The sequence shown here is derived from an EMBL/GenBank/DDBJ whole genome shotgun (WGS) entry which is preliminary data.</text>
</comment>
<keyword evidence="2" id="KW-1185">Reference proteome</keyword>
<name>A0A5N5QWT5_9AGAM</name>
<gene>
    <name evidence="1" type="ORF">CTheo_467</name>
</gene>
<dbReference type="OrthoDB" id="5424209at2759"/>
<dbReference type="SUPFAM" id="SSF50494">
    <property type="entry name" value="Trypsin-like serine proteases"/>
    <property type="match status" value="1"/>
</dbReference>
<organism evidence="1 2">
    <name type="scientific">Ceratobasidium theobromae</name>
    <dbReference type="NCBI Taxonomy" id="1582974"/>
    <lineage>
        <taxon>Eukaryota</taxon>
        <taxon>Fungi</taxon>
        <taxon>Dikarya</taxon>
        <taxon>Basidiomycota</taxon>
        <taxon>Agaricomycotina</taxon>
        <taxon>Agaricomycetes</taxon>
        <taxon>Cantharellales</taxon>
        <taxon>Ceratobasidiaceae</taxon>
        <taxon>Ceratobasidium</taxon>
    </lineage>
</organism>
<evidence type="ECO:0000313" key="1">
    <source>
        <dbReference type="EMBL" id="KAB5596195.1"/>
    </source>
</evidence>
<protein>
    <submittedName>
        <fullName evidence="1">Uncharacterized protein</fullName>
    </submittedName>
</protein>
<dbReference type="Proteomes" id="UP000383932">
    <property type="component" value="Unassembled WGS sequence"/>
</dbReference>
<proteinExistence type="predicted"/>
<dbReference type="InterPro" id="IPR009003">
    <property type="entry name" value="Peptidase_S1_PA"/>
</dbReference>
<dbReference type="AlphaFoldDB" id="A0A5N5QWT5"/>
<accession>A0A5N5QWT5</accession>
<sequence>MPKELRPVGPHALDCVWEPVVASAIEAYLGSQEVAWTSLDPARIGYAGGDSFSVVIWIGVIPGSLSGTKGIEVALGCRAILMENGILDVHVEIRSSKTILEAKLYKPAWISDPTAQAIEPFATPLGLPICAADTLHVEGTGGLFFVDPKHPGKLFLLTARHILFHPDLTPNNDYAPRFTSEATKKVLLLGDTALKARIKDIKSEIGGKHIILEHLEARKLEAGGWGLDEDEAEAERVDVKRREEDARKAIPALKELLSTITQDWAVVEIDPSCVNKANFVGNCIDLGTFDKFTLWMYPHPANLTLFKYPLNRLLKLFGTIPDDQMGKPDNKTLDHDNNPIMVIKRGGASGLTVGRPNTIRSVLRYYFKDQPGQSSREVAVYPCKPWSSPFSEAGDSGSVVIDGKGRVAGLLTGGAGTTELLDCSYVTSINFLVNRLQECGYNPNIFPTADNL</sequence>
<dbReference type="EMBL" id="SSOP01000003">
    <property type="protein sequence ID" value="KAB5596195.1"/>
    <property type="molecule type" value="Genomic_DNA"/>
</dbReference>